<comment type="caution">
    <text evidence="4">The sequence shown here is derived from an EMBL/GenBank/DDBJ whole genome shotgun (WGS) entry which is preliminary data.</text>
</comment>
<dbReference type="EC" id="2.7.1.-" evidence="4"/>
<dbReference type="GO" id="GO:0016301">
    <property type="term" value="F:kinase activity"/>
    <property type="evidence" value="ECO:0007669"/>
    <property type="project" value="UniProtKB-KW"/>
</dbReference>
<evidence type="ECO:0000259" key="3">
    <source>
        <dbReference type="Pfam" id="PF00294"/>
    </source>
</evidence>
<name>A0ABW1G9G0_9ACTN</name>
<dbReference type="EMBL" id="JBHSQJ010000164">
    <property type="protein sequence ID" value="MFC5911420.1"/>
    <property type="molecule type" value="Genomic_DNA"/>
</dbReference>
<accession>A0ABW1G9G0</accession>
<dbReference type="Proteomes" id="UP001596174">
    <property type="component" value="Unassembled WGS sequence"/>
</dbReference>
<keyword evidence="2 4" id="KW-0418">Kinase</keyword>
<gene>
    <name evidence="4" type="ORF">ACFP3V_29975</name>
</gene>
<keyword evidence="5" id="KW-1185">Reference proteome</keyword>
<dbReference type="InterPro" id="IPR029056">
    <property type="entry name" value="Ribokinase-like"/>
</dbReference>
<evidence type="ECO:0000313" key="5">
    <source>
        <dbReference type="Proteomes" id="UP001596174"/>
    </source>
</evidence>
<evidence type="ECO:0000256" key="1">
    <source>
        <dbReference type="ARBA" id="ARBA00022679"/>
    </source>
</evidence>
<feature type="domain" description="Carbohydrate kinase PfkB" evidence="3">
    <location>
        <begin position="45"/>
        <end position="287"/>
    </location>
</feature>
<dbReference type="RefSeq" id="WP_380590345.1">
    <property type="nucleotide sequence ID" value="NZ_JBHSQJ010000164.1"/>
</dbReference>
<dbReference type="PANTHER" id="PTHR10584:SF166">
    <property type="entry name" value="RIBOKINASE"/>
    <property type="match status" value="1"/>
</dbReference>
<dbReference type="SUPFAM" id="SSF53613">
    <property type="entry name" value="Ribokinase-like"/>
    <property type="match status" value="1"/>
</dbReference>
<evidence type="ECO:0000256" key="2">
    <source>
        <dbReference type="ARBA" id="ARBA00022777"/>
    </source>
</evidence>
<proteinExistence type="predicted"/>
<reference evidence="5" key="1">
    <citation type="journal article" date="2019" name="Int. J. Syst. Evol. Microbiol.">
        <title>The Global Catalogue of Microorganisms (GCM) 10K type strain sequencing project: providing services to taxonomists for standard genome sequencing and annotation.</title>
        <authorList>
            <consortium name="The Broad Institute Genomics Platform"/>
            <consortium name="The Broad Institute Genome Sequencing Center for Infectious Disease"/>
            <person name="Wu L."/>
            <person name="Ma J."/>
        </authorList>
    </citation>
    <scope>NUCLEOTIDE SEQUENCE [LARGE SCALE GENOMIC DNA]</scope>
    <source>
        <strain evidence="5">JCM 4816</strain>
    </source>
</reference>
<dbReference type="InterPro" id="IPR011611">
    <property type="entry name" value="PfkB_dom"/>
</dbReference>
<organism evidence="4 5">
    <name type="scientific">Streptacidiphilus monticola</name>
    <dbReference type="NCBI Taxonomy" id="2161674"/>
    <lineage>
        <taxon>Bacteria</taxon>
        <taxon>Bacillati</taxon>
        <taxon>Actinomycetota</taxon>
        <taxon>Actinomycetes</taxon>
        <taxon>Kitasatosporales</taxon>
        <taxon>Streptomycetaceae</taxon>
        <taxon>Streptacidiphilus</taxon>
    </lineage>
</organism>
<keyword evidence="1 4" id="KW-0808">Transferase</keyword>
<dbReference type="Pfam" id="PF00294">
    <property type="entry name" value="PfkB"/>
    <property type="match status" value="1"/>
</dbReference>
<protein>
    <submittedName>
        <fullName evidence="4">Carbohydrate kinase family protein</fullName>
        <ecNumber evidence="4">2.7.1.-</ecNumber>
    </submittedName>
</protein>
<dbReference type="PANTHER" id="PTHR10584">
    <property type="entry name" value="SUGAR KINASE"/>
    <property type="match status" value="1"/>
</dbReference>
<sequence length="304" mass="32105">MTPAYDVLVIGGSGVDTIVRVDELAIPASDSTSVPPIRDYVAHTGTGVALGFHALGLATKFLDFIGEDEHGDLVRARYTAAGLDFSHLPAPAGTPRSVNLVDRQGRRFSFYDGRHPADLRLPPEFYRPYLALARHVHVSGPGVAQDLLDDVRAAGLAVSTDVHAWDGEADWAKTYAYGADLVFMSAATVGAAGAPALLRRVLEQGRARIAVATDGADGCWAATRDEPEARHFPAQTAPGPVVDTNGAGDAFVTAFVATWLDGRPLDDCVQAGQTSGAFACTHLGTHERLITRPELLAATTPART</sequence>
<dbReference type="Gene3D" id="3.40.1190.20">
    <property type="match status" value="1"/>
</dbReference>
<evidence type="ECO:0000313" key="4">
    <source>
        <dbReference type="EMBL" id="MFC5911420.1"/>
    </source>
</evidence>